<keyword evidence="10" id="KW-1185">Reference proteome</keyword>
<dbReference type="InterPro" id="IPR018337">
    <property type="entry name" value="Cell_wall/Cho-bd_repeat"/>
</dbReference>
<comment type="subcellular location">
    <subcellularLocation>
        <location evidence="1">Cell envelope</location>
    </subcellularLocation>
</comment>
<feature type="domain" description="Fibronectin type-III" evidence="7">
    <location>
        <begin position="1278"/>
        <end position="1369"/>
    </location>
</feature>
<feature type="domain" description="SLH" evidence="8">
    <location>
        <begin position="1905"/>
        <end position="1968"/>
    </location>
</feature>
<organism evidence="9 10">
    <name type="scientific">Syntrophobotulus glycolicus (strain DSM 8271 / FlGlyR)</name>
    <dbReference type="NCBI Taxonomy" id="645991"/>
    <lineage>
        <taxon>Bacteria</taxon>
        <taxon>Bacillati</taxon>
        <taxon>Bacillota</taxon>
        <taxon>Clostridia</taxon>
        <taxon>Eubacteriales</taxon>
        <taxon>Desulfitobacteriaceae</taxon>
        <taxon>Syntrophobotulus</taxon>
    </lineage>
</organism>
<dbReference type="STRING" id="645991.Sgly_1221"/>
<dbReference type="PANTHER" id="PTHR14340:SF9">
    <property type="entry name" value="FIBRONECTIN TYPE-III DOMAIN-CONTAINING PROTEIN"/>
    <property type="match status" value="1"/>
</dbReference>
<proteinExistence type="predicted"/>
<sequence>MRNKAAQKALSLILALCLTLTLAPLGASAQEILLGTSGGTVDSGSIPISDETPASSTDLAEILPQGGMMPLSINLDHHYVVGGNSYATLEEALTAVSSGGTIVLQKDANPSVANTITIEKNITFDLTDGNLSIWKSGGLTLELKNCIVSVTGGGYLDVTGGVGIEANNAAITVRNVTGNQGNGALAHSGGSITVLGDAQGYSGAARAYGAGSIIMVNGNALTTGPSSTVVEATYGGYVEVGGDVTTSGDNSTGISAKNSGTVYIKGSVSAMKNGVSVYDNSASQATVDGNVTASGANAYGVSASGGSIEVGGDVKAEAAGSSGIYANAGPITVAGNVSAGAIGVHAINAAEVTIGGTLTVSGSVYIQFESTEAGSGQYTTDPAKSGYRKYTDGTSIVWVKATTVPAYVCEIGSTGYPALAEALAAVKNNETITLLQDIDHVTDTAANVVRINGKTVIFDLAGHTLNVGDASVSSAVVVENGGKLELSGSTGALNVTAYGNAVEVEGIGSAATVTSATSVNNIAVLATGGGQITVRGDAVGNIHGVGAGAPTDTVGSTVSVGGNVKTTVNDRTVISAGKGSHVTVNGSVLTTGTGGYGVGALHPNTEVHIKGNVMGSFFFCVDASDSALVRVDGNVTSTYASSYVCGVRAQTKAEVIVGGNVSVNNQTGSTGVRVKSLSSQTPTKVTVDGVISGGIYIQLDGTDITEAQKTGTEAGYNTYTLTNTNGTHTVWIKATSAPTQLETPTNLAWDTATPGVIKAKWDQVTSAQEYTIMLFKNGSPVGPIGTSATSANLTAYIQASGTGSYTFRVRALAPIGSADYTDSATSPQGPAYSYTAPAAVPAQGNAWATLFTKSIFVRLSQGGFKAVQDKAYWTLGGNGASGNSIVGVTLIDSTEVQITLTNDINTPDALTITASEAAFADGTSPFSSPLSVRLDNPQTYVCTIDGVAYSSLKSALDFALAPTVDNKTIVLAADIRYEEPVVVEEKTLTFYLNGKNLVIDTSGTVTGDWLTASSLKVDNGSVSYTGEGRFTVCGERRGVEAINGGRARVSDILIKNPGQPHPGHYYVYGAHARYQNSEGEGSQITVTGDIRTLSGNPCDYAIGALAGQDSTVTVGGDIHLEGENVIGLSAGSMNDGNGTATAQNVTVTGAYATGVSAAGQSTATVNGAVTAAGAYAVGVSAELAENGSGGTVIVKGDAAATGANSTGVACFSSASATEKSTVTVDGVVSGQDYLNIDNAVRAKDAKENVSGGYWIYNGQYESIVKVKDPDGGTPGGNVPSAPQTLTATPGNGRVTLSWTAPASSGDSAVTGYQVSSDGGASWINVGLTTSYMFINLTNGTEYAFKVRAVSSAGSGAEASRMATPTAAPSVPTVPRNFTASPGFARVILNWDATMSNGGSSIIRYEVSKDNGADWTSAGLYTSYEFTGLTNGTEYTFKVRAVNSAGNGAEASASAMPSDSAQTSFTVNFYSNGALYTSRSVLNGSALGGSWPANPARSGYTFGGWFAGQSGSGTRYTSSSVISSNVDLYANWSYSGGGGNGHGGGGSYTPGTPTTTPEKKPDQPVTASAPVTATAGTGGAASAVISDKTITDAIAKAQADAKAQGKTANGTSVALNVTMPQGATSLTTTLTQSSLNSLVNAGVTSLEINGAPVSLGLDLAALKEIQKQSGGNVTISFTPATGLSDEARALIGNRPVYNITISYVKDGKTVNITNLGSGTATLSIPYTPASGEAVGYLFGTYVDANGKPVRIDGSAYDANAGGILIPTNHFSVYGVGYTAPSAKFTDIGKHWAKEAIDYAVGRGLLSGTSETTFAPDTAMTRGMLVTALGGLANVDTKAYTINSFTDVKADSAFRPYIEWAYKKGIIQGIGSQQFAPDRAITREEIAVIFANYAKATGYKLPITREATTYADASSIGSVYKTAVTAIQQAGIMMGGTGNRFNPKSSATRAEFSSMLHRYIKLTIDPATAQGWAKNDAGQYLYYRDGKAVTGTQTIDGVKYFFETNGTLKTGWVQDGGNWYFYSGNIRITGWWDIGANGNNKRYYFDTYGIMVAGKWLQIDGKWYYFYADASLAKSTKVDGYEIGPDGARKPK</sequence>
<dbReference type="GO" id="GO:0030313">
    <property type="term" value="C:cell envelope"/>
    <property type="evidence" value="ECO:0007669"/>
    <property type="project" value="UniProtKB-SubCell"/>
</dbReference>
<keyword evidence="2" id="KW-0677">Repeat</keyword>
<accession>F0SUP5</accession>
<gene>
    <name evidence="9" type="ordered locus">Sgly_1221</name>
</gene>
<dbReference type="InterPro" id="IPR013378">
    <property type="entry name" value="InlB-like_B-rpt"/>
</dbReference>
<dbReference type="InterPro" id="IPR003961">
    <property type="entry name" value="FN3_dom"/>
</dbReference>
<dbReference type="eggNOG" id="COG5263">
    <property type="taxonomic scope" value="Bacteria"/>
</dbReference>
<dbReference type="CDD" id="cd00063">
    <property type="entry name" value="FN3"/>
    <property type="match status" value="2"/>
</dbReference>
<feature type="domain" description="SLH" evidence="8">
    <location>
        <begin position="1778"/>
        <end position="1838"/>
    </location>
</feature>
<dbReference type="OrthoDB" id="2065578at2"/>
<dbReference type="Gene3D" id="2.60.40.10">
    <property type="entry name" value="Immunoglobulins"/>
    <property type="match status" value="2"/>
</dbReference>
<keyword evidence="6" id="KW-0732">Signal</keyword>
<dbReference type="EMBL" id="CP002547">
    <property type="protein sequence ID" value="ADY55538.1"/>
    <property type="molecule type" value="Genomic_DNA"/>
</dbReference>
<dbReference type="InterPro" id="IPR001119">
    <property type="entry name" value="SLH_dom"/>
</dbReference>
<protein>
    <submittedName>
        <fullName evidence="9">Fibronectin type III domain protein</fullName>
    </submittedName>
</protein>
<evidence type="ECO:0000256" key="6">
    <source>
        <dbReference type="SAM" id="SignalP"/>
    </source>
</evidence>
<reference evidence="10" key="2">
    <citation type="submission" date="2011-02" db="EMBL/GenBank/DDBJ databases">
        <title>The complete genome of Syntrophobotulus glycolicus DSM 8271.</title>
        <authorList>
            <person name="Lucas S."/>
            <person name="Copeland A."/>
            <person name="Lapidus A."/>
            <person name="Bruce D."/>
            <person name="Goodwin L."/>
            <person name="Pitluck S."/>
            <person name="Kyrpides N."/>
            <person name="Mavromatis K."/>
            <person name="Pagani I."/>
            <person name="Ivanova N."/>
            <person name="Mikhailova N."/>
            <person name="Chertkov O."/>
            <person name="Held B."/>
            <person name="Detter J.C."/>
            <person name="Tapia R."/>
            <person name="Han C."/>
            <person name="Land M."/>
            <person name="Hauser L."/>
            <person name="Markowitz V."/>
            <person name="Cheng J.-F."/>
            <person name="Hugenholtz P."/>
            <person name="Woyke T."/>
            <person name="Wu D."/>
            <person name="Spring S."/>
            <person name="Schroeder M."/>
            <person name="Brambilla E."/>
            <person name="Klenk H.-P."/>
            <person name="Eisen J.A."/>
        </authorList>
    </citation>
    <scope>NUCLEOTIDE SEQUENCE [LARGE SCALE GENOMIC DNA]</scope>
    <source>
        <strain evidence="10">DSM 8271 / FlGlyR</strain>
    </source>
</reference>
<dbReference type="InterPro" id="IPR042229">
    <property type="entry name" value="Listeria/Bacterioides_rpt_sf"/>
</dbReference>
<feature type="repeat" description="Cell wall-binding" evidence="4">
    <location>
        <begin position="2026"/>
        <end position="2049"/>
    </location>
</feature>
<dbReference type="PRINTS" id="PR00014">
    <property type="entry name" value="FNTYPEIII"/>
</dbReference>
<name>F0SUP5_SYNGF</name>
<dbReference type="PANTHER" id="PTHR14340">
    <property type="entry name" value="MICROFIBRIL-ASSOCIATED GLYCOPROTEIN 3"/>
    <property type="match status" value="1"/>
</dbReference>
<evidence type="ECO:0000313" key="9">
    <source>
        <dbReference type="EMBL" id="ADY55538.1"/>
    </source>
</evidence>
<dbReference type="PROSITE" id="PS50853">
    <property type="entry name" value="FN3"/>
    <property type="match status" value="2"/>
</dbReference>
<dbReference type="HOGENOM" id="CLU_232526_0_0_9"/>
<dbReference type="Pfam" id="PF00395">
    <property type="entry name" value="SLH"/>
    <property type="match status" value="3"/>
</dbReference>
<dbReference type="eggNOG" id="COG4733">
    <property type="taxonomic scope" value="Bacteria"/>
</dbReference>
<dbReference type="PROSITE" id="PS51170">
    <property type="entry name" value="CW"/>
    <property type="match status" value="1"/>
</dbReference>
<dbReference type="SMART" id="SM00060">
    <property type="entry name" value="FN3"/>
    <property type="match status" value="3"/>
</dbReference>
<evidence type="ECO:0000313" key="10">
    <source>
        <dbReference type="Proteomes" id="UP000007488"/>
    </source>
</evidence>
<dbReference type="InterPro" id="IPR013783">
    <property type="entry name" value="Ig-like_fold"/>
</dbReference>
<evidence type="ECO:0000259" key="7">
    <source>
        <dbReference type="PROSITE" id="PS50853"/>
    </source>
</evidence>
<dbReference type="PROSITE" id="PS51272">
    <property type="entry name" value="SLH"/>
    <property type="match status" value="3"/>
</dbReference>
<dbReference type="SUPFAM" id="SSF69360">
    <property type="entry name" value="Cell wall binding repeat"/>
    <property type="match status" value="1"/>
</dbReference>
<feature type="domain" description="Fibronectin type-III" evidence="7">
    <location>
        <begin position="1370"/>
        <end position="1462"/>
    </location>
</feature>
<evidence type="ECO:0000256" key="2">
    <source>
        <dbReference type="ARBA" id="ARBA00022737"/>
    </source>
</evidence>
<feature type="signal peptide" evidence="6">
    <location>
        <begin position="1"/>
        <end position="29"/>
    </location>
</feature>
<reference evidence="9 10" key="1">
    <citation type="journal article" date="2011" name="Stand. Genomic Sci.">
        <title>Complete genome sequence of Syntrophobotulus glycolicus type strain (FlGlyR).</title>
        <authorList>
            <person name="Han C."/>
            <person name="Mwirichia R."/>
            <person name="Chertkov O."/>
            <person name="Held B."/>
            <person name="Lapidus A."/>
            <person name="Nolan M."/>
            <person name="Lucas S."/>
            <person name="Hammon N."/>
            <person name="Deshpande S."/>
            <person name="Cheng J.F."/>
            <person name="Tapia R."/>
            <person name="Goodwin L."/>
            <person name="Pitluck S."/>
            <person name="Huntemann M."/>
            <person name="Liolios K."/>
            <person name="Ivanova N."/>
            <person name="Pagani I."/>
            <person name="Mavromatis K."/>
            <person name="Ovchinikova G."/>
            <person name="Pati A."/>
            <person name="Chen A."/>
            <person name="Palaniappan K."/>
            <person name="Land M."/>
            <person name="Hauser L."/>
            <person name="Brambilla E.M."/>
            <person name="Rohde M."/>
            <person name="Spring S."/>
            <person name="Sikorski J."/>
            <person name="Goker M."/>
            <person name="Woyke T."/>
            <person name="Bristow J."/>
            <person name="Eisen J.A."/>
            <person name="Markowitz V."/>
            <person name="Hugenholtz P."/>
            <person name="Kyrpides N.C."/>
            <person name="Klenk H.P."/>
            <person name="Detter J.C."/>
        </authorList>
    </citation>
    <scope>NUCLEOTIDE SEQUENCE [LARGE SCALE GENOMIC DNA]</scope>
    <source>
        <strain evidence="10">DSM 8271 / FlGlyR</strain>
    </source>
</reference>
<evidence type="ECO:0000259" key="8">
    <source>
        <dbReference type="PROSITE" id="PS51272"/>
    </source>
</evidence>
<evidence type="ECO:0000256" key="4">
    <source>
        <dbReference type="PROSITE-ProRule" id="PRU00591"/>
    </source>
</evidence>
<dbReference type="InterPro" id="IPR036116">
    <property type="entry name" value="FN3_sf"/>
</dbReference>
<dbReference type="SUPFAM" id="SSF49265">
    <property type="entry name" value="Fibronectin type III"/>
    <property type="match status" value="1"/>
</dbReference>
<feature type="region of interest" description="Disordered" evidence="5">
    <location>
        <begin position="1540"/>
        <end position="1572"/>
    </location>
</feature>
<dbReference type="Gene3D" id="2.10.270.10">
    <property type="entry name" value="Cholin Binding"/>
    <property type="match status" value="1"/>
</dbReference>
<dbReference type="Proteomes" id="UP000007488">
    <property type="component" value="Chromosome"/>
</dbReference>
<evidence type="ECO:0000256" key="5">
    <source>
        <dbReference type="SAM" id="MobiDB-lite"/>
    </source>
</evidence>
<dbReference type="Pfam" id="PF09479">
    <property type="entry name" value="Flg_new"/>
    <property type="match status" value="1"/>
</dbReference>
<dbReference type="KEGG" id="sgy:Sgly_1221"/>
<dbReference type="Gene3D" id="2.60.40.4270">
    <property type="entry name" value="Listeria-Bacteroides repeat domain"/>
    <property type="match status" value="1"/>
</dbReference>
<feature type="compositionally biased region" description="Low complexity" evidence="5">
    <location>
        <begin position="1563"/>
        <end position="1572"/>
    </location>
</feature>
<feature type="chain" id="PRO_5003258858" evidence="6">
    <location>
        <begin position="30"/>
        <end position="2090"/>
    </location>
</feature>
<dbReference type="RefSeq" id="WP_013624408.1">
    <property type="nucleotide sequence ID" value="NC_015172.1"/>
</dbReference>
<keyword evidence="3" id="KW-0393">Immunoglobulin domain</keyword>
<evidence type="ECO:0000256" key="3">
    <source>
        <dbReference type="ARBA" id="ARBA00023319"/>
    </source>
</evidence>
<feature type="domain" description="SLH" evidence="8">
    <location>
        <begin position="1839"/>
        <end position="1902"/>
    </location>
</feature>
<evidence type="ECO:0000256" key="1">
    <source>
        <dbReference type="ARBA" id="ARBA00004196"/>
    </source>
</evidence>
<dbReference type="Pfam" id="PF01473">
    <property type="entry name" value="Choline_bind_1"/>
    <property type="match status" value="2"/>
</dbReference>
<dbReference type="Pfam" id="PF00041">
    <property type="entry name" value="fn3"/>
    <property type="match status" value="2"/>
</dbReference>